<evidence type="ECO:0000313" key="5">
    <source>
        <dbReference type="Proteomes" id="UP000649617"/>
    </source>
</evidence>
<comment type="caution">
    <text evidence="4">The sequence shown here is derived from an EMBL/GenBank/DDBJ whole genome shotgun (WGS) entry which is preliminary data.</text>
</comment>
<keyword evidence="5" id="KW-1185">Reference proteome</keyword>
<gene>
    <name evidence="4" type="ORF">SPIL2461_LOCUS18160</name>
</gene>
<reference evidence="4" key="1">
    <citation type="submission" date="2021-02" db="EMBL/GenBank/DDBJ databases">
        <authorList>
            <person name="Dougan E. K."/>
            <person name="Rhodes N."/>
            <person name="Thang M."/>
            <person name="Chan C."/>
        </authorList>
    </citation>
    <scope>NUCLEOTIDE SEQUENCE</scope>
</reference>
<evidence type="ECO:0000256" key="1">
    <source>
        <dbReference type="SAM" id="MobiDB-lite"/>
    </source>
</evidence>
<proteinExistence type="predicted"/>
<dbReference type="Proteomes" id="UP000649617">
    <property type="component" value="Unassembled WGS sequence"/>
</dbReference>
<protein>
    <recommendedName>
        <fullName evidence="3">DUF3638 domain-containing protein</fullName>
    </recommendedName>
</protein>
<feature type="compositionally biased region" description="Polar residues" evidence="1">
    <location>
        <begin position="172"/>
        <end position="182"/>
    </location>
</feature>
<evidence type="ECO:0000256" key="2">
    <source>
        <dbReference type="SAM" id="SignalP"/>
    </source>
</evidence>
<name>A0A812VZR0_SYMPI</name>
<feature type="signal peptide" evidence="2">
    <location>
        <begin position="1"/>
        <end position="25"/>
    </location>
</feature>
<feature type="region of interest" description="Disordered" evidence="1">
    <location>
        <begin position="155"/>
        <end position="182"/>
    </location>
</feature>
<accession>A0A812VZR0</accession>
<feature type="domain" description="DUF3638" evidence="3">
    <location>
        <begin position="1"/>
        <end position="103"/>
    </location>
</feature>
<dbReference type="EMBL" id="CAJNIZ010043637">
    <property type="protein sequence ID" value="CAE7664910.1"/>
    <property type="molecule type" value="Genomic_DNA"/>
</dbReference>
<dbReference type="Pfam" id="PF12340">
    <property type="entry name" value="DUF3638"/>
    <property type="match status" value="1"/>
</dbReference>
<feature type="chain" id="PRO_5032869386" description="DUF3638 domain-containing protein" evidence="2">
    <location>
        <begin position="26"/>
        <end position="182"/>
    </location>
</feature>
<dbReference type="AlphaFoldDB" id="A0A812VZR0"/>
<keyword evidence="2" id="KW-0732">Signal</keyword>
<sequence length="182" mass="19710">MGEGKSAVVAPLLGLLLASEGLVLQVVPDPLLSQSLAMTRALFGQAFFRPVYHIGFDRSDANSTAAFALLRKVARAVKEHAAVCSTASSIKSCVLAFVEAEMKLARPRPREKTGMITTVLDSCKPDQEIQLLPEVRTSHSRNWKGSHQTCHKLTAQNNQHTGSSPDRLKAAVSTSSKRTTEQ</sequence>
<dbReference type="InterPro" id="IPR022099">
    <property type="entry name" value="DUF3638"/>
</dbReference>
<evidence type="ECO:0000259" key="3">
    <source>
        <dbReference type="Pfam" id="PF12340"/>
    </source>
</evidence>
<evidence type="ECO:0000313" key="4">
    <source>
        <dbReference type="EMBL" id="CAE7664910.1"/>
    </source>
</evidence>
<organism evidence="4 5">
    <name type="scientific">Symbiodinium pilosum</name>
    <name type="common">Dinoflagellate</name>
    <dbReference type="NCBI Taxonomy" id="2952"/>
    <lineage>
        <taxon>Eukaryota</taxon>
        <taxon>Sar</taxon>
        <taxon>Alveolata</taxon>
        <taxon>Dinophyceae</taxon>
        <taxon>Suessiales</taxon>
        <taxon>Symbiodiniaceae</taxon>
        <taxon>Symbiodinium</taxon>
    </lineage>
</organism>
<feature type="compositionally biased region" description="Polar residues" evidence="1">
    <location>
        <begin position="155"/>
        <end position="164"/>
    </location>
</feature>